<dbReference type="EMBL" id="VDCV01000010">
    <property type="protein sequence ID" value="KAB5537911.1"/>
    <property type="molecule type" value="Genomic_DNA"/>
</dbReference>
<sequence>MYYSSTNFDFIPYAPGAVKGFAAQIPQGQANSTRLNLDSTGADQPPKARHFLKMQEARLVSDDIPYGAVVSSFVKLEISSLIEVTVDNAIPTEEKSTEMEDDAMHQE</sequence>
<reference evidence="2" key="1">
    <citation type="journal article" date="2019" name="Gigascience">
        <title>De novo genome assembly of the endangered Acer yangbiense, a plant species with extremely small populations endemic to Yunnan Province, China.</title>
        <authorList>
            <person name="Yang J."/>
            <person name="Wariss H.M."/>
            <person name="Tao L."/>
            <person name="Zhang R."/>
            <person name="Yun Q."/>
            <person name="Hollingsworth P."/>
            <person name="Dao Z."/>
            <person name="Luo G."/>
            <person name="Guo H."/>
            <person name="Ma Y."/>
            <person name="Sun W."/>
        </authorList>
    </citation>
    <scope>NUCLEOTIDE SEQUENCE [LARGE SCALE GENOMIC DNA]</scope>
    <source>
        <strain evidence="2">cv. br00</strain>
    </source>
</reference>
<evidence type="ECO:0000313" key="2">
    <source>
        <dbReference type="Proteomes" id="UP000326939"/>
    </source>
</evidence>
<dbReference type="AlphaFoldDB" id="A0A5N5L720"/>
<proteinExistence type="predicted"/>
<protein>
    <submittedName>
        <fullName evidence="1">Uncharacterized protein</fullName>
    </submittedName>
</protein>
<organism evidence="1 2">
    <name type="scientific">Salix brachista</name>
    <dbReference type="NCBI Taxonomy" id="2182728"/>
    <lineage>
        <taxon>Eukaryota</taxon>
        <taxon>Viridiplantae</taxon>
        <taxon>Streptophyta</taxon>
        <taxon>Embryophyta</taxon>
        <taxon>Tracheophyta</taxon>
        <taxon>Spermatophyta</taxon>
        <taxon>Magnoliopsida</taxon>
        <taxon>eudicotyledons</taxon>
        <taxon>Gunneridae</taxon>
        <taxon>Pentapetalae</taxon>
        <taxon>rosids</taxon>
        <taxon>fabids</taxon>
        <taxon>Malpighiales</taxon>
        <taxon>Salicaceae</taxon>
        <taxon>Saliceae</taxon>
        <taxon>Salix</taxon>
    </lineage>
</organism>
<dbReference type="Proteomes" id="UP000326939">
    <property type="component" value="Chromosome 10"/>
</dbReference>
<comment type="caution">
    <text evidence="1">The sequence shown here is derived from an EMBL/GenBank/DDBJ whole genome shotgun (WGS) entry which is preliminary data.</text>
</comment>
<keyword evidence="2" id="KW-1185">Reference proteome</keyword>
<name>A0A5N5L720_9ROSI</name>
<accession>A0A5N5L720</accession>
<gene>
    <name evidence="1" type="ORF">DKX38_015444</name>
</gene>
<evidence type="ECO:0000313" key="1">
    <source>
        <dbReference type="EMBL" id="KAB5537911.1"/>
    </source>
</evidence>